<dbReference type="EMBL" id="SOJN01000046">
    <property type="protein sequence ID" value="TET46689.1"/>
    <property type="molecule type" value="Genomic_DNA"/>
</dbReference>
<feature type="transmembrane region" description="Helical" evidence="1">
    <location>
        <begin position="59"/>
        <end position="89"/>
    </location>
</feature>
<keyword evidence="1" id="KW-0472">Membrane</keyword>
<organism evidence="2 3">
    <name type="scientific">candidate division TA06 bacterium</name>
    <dbReference type="NCBI Taxonomy" id="2250710"/>
    <lineage>
        <taxon>Bacteria</taxon>
        <taxon>Bacteria division TA06</taxon>
    </lineage>
</organism>
<feature type="transmembrane region" description="Helical" evidence="1">
    <location>
        <begin position="193"/>
        <end position="214"/>
    </location>
</feature>
<name>A0A523UWG0_UNCT6</name>
<feature type="transmembrane region" description="Helical" evidence="1">
    <location>
        <begin position="257"/>
        <end position="276"/>
    </location>
</feature>
<keyword evidence="1" id="KW-0812">Transmembrane</keyword>
<feature type="transmembrane region" description="Helical" evidence="1">
    <location>
        <begin position="502"/>
        <end position="520"/>
    </location>
</feature>
<feature type="transmembrane region" description="Helical" evidence="1">
    <location>
        <begin position="477"/>
        <end position="496"/>
    </location>
</feature>
<evidence type="ECO:0000256" key="1">
    <source>
        <dbReference type="SAM" id="Phobius"/>
    </source>
</evidence>
<sequence length="532" mass="59241">MNSVGANSSRAFSLGGKKLLPIPSIGHLLSNRRFVSSMIFLLACLFAIAAGRELARRPVFIVGGMLGAVLLGSLAVRPRMTVIFVMAYTPFEEFLLKLVAPQAYALARYLPELLLLSTLAMLLVSRVARRQPIDRTPIDIPLFCFLGVSLLSIFYNRISLLVGVLELRILLRYAVGYYILVLAGFDKQFLNKVFRLMLGIVALQVGLGLLHSILGNTATAFLAPQNVTVGDLFVRRGFSQVVSSHTRIFSTFGRYNLYANFLSFFLLFFVAILYSKRGEFSGVEKRKIRVLLIAGLVVLTLSFSRMSWMGFYAGFISMLLLMRKSKVISYLVISMVGTFVLFQLYGAGTREVSETAAASVLQRYLGMFSRRYVEVSLRSDRLYAITTTTRRVMQISPALGLGPGSVASAAGKVFGGGERWDVLDLPTEKVMPLGDVGWAAILVQYGILGLCAFLWIISRIFTASLACFRRARDSLEWILALGFVGGFVCIMVENMFSFNFTYRASSLYFWMFAGIVVRLLQIQKDEERVAQR</sequence>
<evidence type="ECO:0000313" key="3">
    <source>
        <dbReference type="Proteomes" id="UP000315525"/>
    </source>
</evidence>
<proteinExistence type="predicted"/>
<feature type="transmembrane region" description="Helical" evidence="1">
    <location>
        <begin position="34"/>
        <end position="52"/>
    </location>
</feature>
<feature type="transmembrane region" description="Helical" evidence="1">
    <location>
        <begin position="140"/>
        <end position="158"/>
    </location>
</feature>
<evidence type="ECO:0008006" key="4">
    <source>
        <dbReference type="Google" id="ProtNLM"/>
    </source>
</evidence>
<feature type="transmembrane region" description="Helical" evidence="1">
    <location>
        <begin position="170"/>
        <end position="186"/>
    </location>
</feature>
<feature type="transmembrane region" description="Helical" evidence="1">
    <location>
        <begin position="398"/>
        <end position="416"/>
    </location>
</feature>
<keyword evidence="1" id="KW-1133">Transmembrane helix</keyword>
<dbReference type="Proteomes" id="UP000315525">
    <property type="component" value="Unassembled WGS sequence"/>
</dbReference>
<feature type="transmembrane region" description="Helical" evidence="1">
    <location>
        <begin position="288"/>
        <end position="321"/>
    </location>
</feature>
<gene>
    <name evidence="2" type="ORF">E3J62_03565</name>
</gene>
<evidence type="ECO:0000313" key="2">
    <source>
        <dbReference type="EMBL" id="TET46689.1"/>
    </source>
</evidence>
<feature type="transmembrane region" description="Helical" evidence="1">
    <location>
        <begin position="327"/>
        <end position="345"/>
    </location>
</feature>
<dbReference type="PANTHER" id="PTHR37422">
    <property type="entry name" value="TEICHURONIC ACID BIOSYNTHESIS PROTEIN TUAE"/>
    <property type="match status" value="1"/>
</dbReference>
<dbReference type="PANTHER" id="PTHR37422:SF23">
    <property type="entry name" value="TEICHURONIC ACID BIOSYNTHESIS PROTEIN TUAE"/>
    <property type="match status" value="1"/>
</dbReference>
<dbReference type="AlphaFoldDB" id="A0A523UWG0"/>
<dbReference type="InterPro" id="IPR051533">
    <property type="entry name" value="WaaL-like"/>
</dbReference>
<protein>
    <recommendedName>
        <fullName evidence="4">O-antigen ligase domain-containing protein</fullName>
    </recommendedName>
</protein>
<accession>A0A523UWG0</accession>
<comment type="caution">
    <text evidence="2">The sequence shown here is derived from an EMBL/GenBank/DDBJ whole genome shotgun (WGS) entry which is preliminary data.</text>
</comment>
<reference evidence="2 3" key="1">
    <citation type="submission" date="2019-03" db="EMBL/GenBank/DDBJ databases">
        <title>Metabolic potential of uncultured bacteria and archaea associated with petroleum seepage in deep-sea sediments.</title>
        <authorList>
            <person name="Dong X."/>
            <person name="Hubert C."/>
        </authorList>
    </citation>
    <scope>NUCLEOTIDE SEQUENCE [LARGE SCALE GENOMIC DNA]</scope>
    <source>
        <strain evidence="2">E44_bin18</strain>
    </source>
</reference>
<feature type="transmembrane region" description="Helical" evidence="1">
    <location>
        <begin position="109"/>
        <end position="128"/>
    </location>
</feature>
<feature type="transmembrane region" description="Helical" evidence="1">
    <location>
        <begin position="436"/>
        <end position="457"/>
    </location>
</feature>